<evidence type="ECO:0000256" key="5">
    <source>
        <dbReference type="ARBA" id="ARBA00022679"/>
    </source>
</evidence>
<evidence type="ECO:0000313" key="10">
    <source>
        <dbReference type="Proteomes" id="UP000503640"/>
    </source>
</evidence>
<comment type="subcellular location">
    <subcellularLocation>
        <location evidence="1">Membrane</location>
        <topology evidence="1">Multi-pass membrane protein</topology>
    </subcellularLocation>
</comment>
<dbReference type="PANTHER" id="PTHR12726">
    <property type="entry name" value="CERAMIDE GLUCOSYLTRANSFERASE"/>
    <property type="match status" value="1"/>
</dbReference>
<proteinExistence type="predicted"/>
<dbReference type="EMBL" id="BJTG01000003">
    <property type="protein sequence ID" value="GEJ56452.1"/>
    <property type="molecule type" value="Genomic_DNA"/>
</dbReference>
<comment type="caution">
    <text evidence="9">The sequence shown here is derived from an EMBL/GenBank/DDBJ whole genome shotgun (WGS) entry which is preliminary data.</text>
</comment>
<organism evidence="9 10">
    <name type="scientific">Anaeromyxobacter diazotrophicus</name>
    <dbReference type="NCBI Taxonomy" id="2590199"/>
    <lineage>
        <taxon>Bacteria</taxon>
        <taxon>Pseudomonadati</taxon>
        <taxon>Myxococcota</taxon>
        <taxon>Myxococcia</taxon>
        <taxon>Myxococcales</taxon>
        <taxon>Cystobacterineae</taxon>
        <taxon>Anaeromyxobacteraceae</taxon>
        <taxon>Anaeromyxobacter</taxon>
    </lineage>
</organism>
<dbReference type="Pfam" id="PF13506">
    <property type="entry name" value="Glyco_transf_21"/>
    <property type="match status" value="1"/>
</dbReference>
<keyword evidence="10" id="KW-1185">Reference proteome</keyword>
<keyword evidence="4" id="KW-0328">Glycosyltransferase</keyword>
<evidence type="ECO:0000256" key="7">
    <source>
        <dbReference type="ARBA" id="ARBA00022989"/>
    </source>
</evidence>
<evidence type="ECO:0000256" key="2">
    <source>
        <dbReference type="ARBA" id="ARBA00004760"/>
    </source>
</evidence>
<keyword evidence="7" id="KW-1133">Transmembrane helix</keyword>
<evidence type="ECO:0000313" key="9">
    <source>
        <dbReference type="EMBL" id="GEJ56452.1"/>
    </source>
</evidence>
<keyword evidence="6" id="KW-0812">Transmembrane</keyword>
<evidence type="ECO:0000256" key="3">
    <source>
        <dbReference type="ARBA" id="ARBA00004991"/>
    </source>
</evidence>
<accession>A0A7I9VJ62</accession>
<dbReference type="SUPFAM" id="SSF53448">
    <property type="entry name" value="Nucleotide-diphospho-sugar transferases"/>
    <property type="match status" value="1"/>
</dbReference>
<dbReference type="RefSeq" id="WP_176063974.1">
    <property type="nucleotide sequence ID" value="NZ_BJTG01000003.1"/>
</dbReference>
<sequence>MAHHLAVFLFALAAAGLALVAAQGVSLRRHRARPVPPPVRAPPISILKPLCGVDDGLWANLARFAALDYPEYEVVLGVKSARDPVWELACAAARRWPERFRVVRQRGEPGLNPKVNQLLGLARAARHDLLVVSDSNVRVAPGYLAEIAALLEDERVGLVTHPVVGEGAARLGSLLDHLHLAGAVAPGVVAAKRLCGRDVVVGKSMALRRRDLEAMGGFEAVKDVLAEDYVMGLLVPARLGKRVALAPSAVVNVSERQTVAAFSARYRRWAVLQRQLVGPGLYAAQALLNPVLLAAAALACERSALAAAGFAGTCAAKSALDGAAARALRPGGFPAWQLALVPLKDLLFGGAWAYGLVHREVDWRGTKLRVGPGSRVLAPAADASLAVQGEAAAPTPSLTV</sequence>
<evidence type="ECO:0000256" key="8">
    <source>
        <dbReference type="ARBA" id="ARBA00023136"/>
    </source>
</evidence>
<reference evidence="10" key="1">
    <citation type="journal article" date="2020" name="Appl. Environ. Microbiol.">
        <title>Diazotrophic Anaeromyxobacter Isolates from Soils.</title>
        <authorList>
            <person name="Masuda Y."/>
            <person name="Yamanaka H."/>
            <person name="Xu Z.X."/>
            <person name="Shiratori Y."/>
            <person name="Aono T."/>
            <person name="Amachi S."/>
            <person name="Senoo K."/>
            <person name="Itoh H."/>
        </authorList>
    </citation>
    <scope>NUCLEOTIDE SEQUENCE [LARGE SCALE GENOMIC DNA]</scope>
    <source>
        <strain evidence="10">R267</strain>
    </source>
</reference>
<dbReference type="GO" id="GO:0016020">
    <property type="term" value="C:membrane"/>
    <property type="evidence" value="ECO:0007669"/>
    <property type="project" value="UniProtKB-SubCell"/>
</dbReference>
<dbReference type="PANTHER" id="PTHR12726:SF0">
    <property type="entry name" value="CERAMIDE GLUCOSYLTRANSFERASE"/>
    <property type="match status" value="1"/>
</dbReference>
<comment type="pathway">
    <text evidence="3">Sphingolipid metabolism.</text>
</comment>
<evidence type="ECO:0000256" key="1">
    <source>
        <dbReference type="ARBA" id="ARBA00004141"/>
    </source>
</evidence>
<name>A0A7I9VJ62_9BACT</name>
<dbReference type="GO" id="GO:0008120">
    <property type="term" value="F:ceramide glucosyltransferase activity"/>
    <property type="evidence" value="ECO:0007669"/>
    <property type="project" value="TreeGrafter"/>
</dbReference>
<dbReference type="InterPro" id="IPR025993">
    <property type="entry name" value="Ceramide_glucosylTrfase"/>
</dbReference>
<keyword evidence="8" id="KW-0472">Membrane</keyword>
<dbReference type="InterPro" id="IPR029044">
    <property type="entry name" value="Nucleotide-diphossugar_trans"/>
</dbReference>
<dbReference type="Proteomes" id="UP000503640">
    <property type="component" value="Unassembled WGS sequence"/>
</dbReference>
<dbReference type="Gene3D" id="3.90.550.10">
    <property type="entry name" value="Spore Coat Polysaccharide Biosynthesis Protein SpsA, Chain A"/>
    <property type="match status" value="1"/>
</dbReference>
<comment type="pathway">
    <text evidence="2">Lipid metabolism; sphingolipid metabolism.</text>
</comment>
<protein>
    <submittedName>
        <fullName evidence="9">Ceramide glucosyltransferase</fullName>
    </submittedName>
</protein>
<evidence type="ECO:0000256" key="6">
    <source>
        <dbReference type="ARBA" id="ARBA00022692"/>
    </source>
</evidence>
<keyword evidence="5 9" id="KW-0808">Transferase</keyword>
<dbReference type="AlphaFoldDB" id="A0A7I9VJ62"/>
<gene>
    <name evidence="9" type="ORF">AMYX_11930</name>
</gene>
<dbReference type="GO" id="GO:0006679">
    <property type="term" value="P:glucosylceramide biosynthetic process"/>
    <property type="evidence" value="ECO:0007669"/>
    <property type="project" value="TreeGrafter"/>
</dbReference>
<evidence type="ECO:0000256" key="4">
    <source>
        <dbReference type="ARBA" id="ARBA00022676"/>
    </source>
</evidence>